<dbReference type="InterPro" id="IPR001036">
    <property type="entry name" value="Acrflvin-R"/>
</dbReference>
<feature type="transmembrane region" description="Helical" evidence="9">
    <location>
        <begin position="918"/>
        <end position="942"/>
    </location>
</feature>
<dbReference type="SUPFAM" id="SSF82693">
    <property type="entry name" value="Multidrug efflux transporter AcrB pore domain, PN1, PN2, PC1 and PC2 subdomains"/>
    <property type="match status" value="4"/>
</dbReference>
<evidence type="ECO:0000256" key="9">
    <source>
        <dbReference type="RuleBase" id="RU364070"/>
    </source>
</evidence>
<comment type="similarity">
    <text evidence="2 9">Belongs to the resistance-nodulation-cell division (RND) (TC 2.A.6) family.</text>
</comment>
<evidence type="ECO:0000256" key="7">
    <source>
        <dbReference type="ARBA" id="ARBA00022989"/>
    </source>
</evidence>
<feature type="transmembrane region" description="Helical" evidence="9">
    <location>
        <begin position="866"/>
        <end position="885"/>
    </location>
</feature>
<dbReference type="Gene3D" id="3.30.70.1320">
    <property type="entry name" value="Multidrug efflux transporter AcrB pore domain like"/>
    <property type="match status" value="1"/>
</dbReference>
<dbReference type="Gene3D" id="3.30.2090.10">
    <property type="entry name" value="Multidrug efflux transporter AcrB TolC docking domain, DN and DC subdomains"/>
    <property type="match status" value="2"/>
</dbReference>
<dbReference type="PANTHER" id="PTHR32063:SF13">
    <property type="entry name" value="MULTIDRUG EFFLUX PUMP SUBUNIT ACRB-RELATED"/>
    <property type="match status" value="1"/>
</dbReference>
<feature type="transmembrane region" description="Helical" evidence="9">
    <location>
        <begin position="395"/>
        <end position="416"/>
    </location>
</feature>
<keyword evidence="4" id="KW-1003">Cell membrane</keyword>
<comment type="caution">
    <text evidence="10">The sequence shown here is derived from an EMBL/GenBank/DDBJ whole genome shotgun (WGS) entry which is preliminary data.</text>
</comment>
<feature type="transmembrane region" description="Helical" evidence="9">
    <location>
        <begin position="365"/>
        <end position="389"/>
    </location>
</feature>
<dbReference type="SUPFAM" id="SSF82714">
    <property type="entry name" value="Multidrug efflux transporter AcrB TolC docking domain, DN and DC subdomains"/>
    <property type="match status" value="2"/>
</dbReference>
<gene>
    <name evidence="10" type="ORF">MU516_03315</name>
</gene>
<reference evidence="10 11" key="1">
    <citation type="submission" date="2022-04" db="EMBL/GenBank/DDBJ databases">
        <title>Paracoccus sp. YLB-12 draft genome sequence.</title>
        <authorList>
            <person name="Yu L."/>
        </authorList>
    </citation>
    <scope>NUCLEOTIDE SEQUENCE [LARGE SCALE GENOMIC DNA]</scope>
    <source>
        <strain evidence="10 11">YLB-12</strain>
    </source>
</reference>
<keyword evidence="7 9" id="KW-1133">Transmembrane helix</keyword>
<dbReference type="PRINTS" id="PR00702">
    <property type="entry name" value="ACRIFLAVINRP"/>
</dbReference>
<evidence type="ECO:0000256" key="3">
    <source>
        <dbReference type="ARBA" id="ARBA00022448"/>
    </source>
</evidence>
<dbReference type="NCBIfam" id="TIGR00915">
    <property type="entry name" value="2A0602"/>
    <property type="match status" value="1"/>
</dbReference>
<feature type="transmembrane region" description="Helical" evidence="9">
    <location>
        <begin position="892"/>
        <end position="912"/>
    </location>
</feature>
<dbReference type="Pfam" id="PF00873">
    <property type="entry name" value="ACR_tran"/>
    <property type="match status" value="1"/>
</dbReference>
<keyword evidence="3 9" id="KW-0813">Transport</keyword>
<feature type="transmembrane region" description="Helical" evidence="9">
    <location>
        <begin position="339"/>
        <end position="358"/>
    </location>
</feature>
<dbReference type="Gene3D" id="3.30.70.1440">
    <property type="entry name" value="Multidrug efflux transporter AcrB pore domain"/>
    <property type="match status" value="1"/>
</dbReference>
<sequence length="1035" mass="109513">MARFFIHRPVFAWVLALVTMLVGGLGLQSLAIEQYPQIAPTTIRISAGYNGASAEIVEDSVTAVIEDGMTGLDGLIYMTSNSSPGSASVSLTFDDSVDPDIAQVQVQNKLQLVTSQLPDLVQQSGVNVSRSTSSILLVGALTSSDGRYSTVELGDLVSQRVEELVQRTPGVGSINLFGSGYAMRIWLDPMKMTQYQVTPADITAAVSEQNSNVTVGTLGGQPSPQGQRLTIPLSAQSQLSTVSEFERILLRVDPDGSTVFLGDVARIEIGQESYGGASRYNGQPAAGFGVNLASGANAVDTASAVREVLAGIAPSLPEGVDIVYPYDTSPFVEESINQVYHTLAEAVVLVFLVILAFLQSWRATIIPVVAIPVVLLGTFGVLAAAGFSINTLTMFALVLAIGLLVDDAIVVVENVERVMEEEGLGPVEATEKSMTEISSALIGIVLVLSAVFLPMAFMSGSTGVIYRQFSITIITAMVLSLGVALILTPAMCASLLRPRKHGDGIAPARWFNRNLDRATSGYGSAVTRMVRRPFRTLILLVAIGAGAFLLYERLPGSFLPDEDQGVMLVMVQGPDGSTTAQTRAQVEKVEDYLLNQESEAVESVFAALGFSFGGSGQNNAMVFAKLRDYDQREGQDVAALVERANAHFFMTNRSGQVYFLQPPAIQGMGASSGFSMYLVDQAGNGQEALSKAADELVQTAQQDGRVVNLRGNESPTQTTLRLDIDQQKAAAFGLSISEVNAMLSVIFAGRDVNDFALGSELRPVIVQGDAEARAQPADIERWYARNDQGEMVSFAAFATQSWEQEPQSLARYGGSRALELSGAAAQGLSSGAAMQAMEQMVGELDGGYGTAWTGLSYQERLSGNQAPVLFALSALVVFLALAALYESWTVPLAVLLTVPVGILGALAAALIFGQSNDVYFKVGLLTTIGLASRNAILIVEFAQSLMAQGKSLLDAAIEASRMRLRPILMTTFAFMLGVLPLAIASGAGAGAQNSIGIGVLGGMASSAAIGIFLVPVFYVAVRKAVEMLGRKRAAD</sequence>
<dbReference type="InterPro" id="IPR004764">
    <property type="entry name" value="MdtF-like"/>
</dbReference>
<feature type="transmembrane region" description="Helical" evidence="9">
    <location>
        <begin position="437"/>
        <end position="457"/>
    </location>
</feature>
<dbReference type="InterPro" id="IPR027463">
    <property type="entry name" value="AcrB_DN_DC_subdom"/>
</dbReference>
<evidence type="ECO:0000256" key="8">
    <source>
        <dbReference type="ARBA" id="ARBA00023136"/>
    </source>
</evidence>
<evidence type="ECO:0000256" key="1">
    <source>
        <dbReference type="ARBA" id="ARBA00004429"/>
    </source>
</evidence>
<dbReference type="Proteomes" id="UP001320702">
    <property type="component" value="Unassembled WGS sequence"/>
</dbReference>
<comment type="caution">
    <text evidence="9">Lacks conserved residue(s) required for the propagation of feature annotation.</text>
</comment>
<keyword evidence="6 9" id="KW-0812">Transmembrane</keyword>
<dbReference type="Gene3D" id="1.20.1640.10">
    <property type="entry name" value="Multidrug efflux transporter AcrB transmembrane domain"/>
    <property type="match status" value="2"/>
</dbReference>
<name>A0ABT2K663_9RHOB</name>
<dbReference type="PANTHER" id="PTHR32063">
    <property type="match status" value="1"/>
</dbReference>
<organism evidence="10 11">
    <name type="scientific">Paracoccus maritimus</name>
    <dbReference type="NCBI Taxonomy" id="2933292"/>
    <lineage>
        <taxon>Bacteria</taxon>
        <taxon>Pseudomonadati</taxon>
        <taxon>Pseudomonadota</taxon>
        <taxon>Alphaproteobacteria</taxon>
        <taxon>Rhodobacterales</taxon>
        <taxon>Paracoccaceae</taxon>
        <taxon>Paracoccus</taxon>
    </lineage>
</organism>
<evidence type="ECO:0000256" key="4">
    <source>
        <dbReference type="ARBA" id="ARBA00022475"/>
    </source>
</evidence>
<feature type="transmembrane region" description="Helical" evidence="9">
    <location>
        <begin position="967"/>
        <end position="989"/>
    </location>
</feature>
<comment type="subcellular location">
    <subcellularLocation>
        <location evidence="1 9">Cell inner membrane</location>
        <topology evidence="1 9">Multi-pass membrane protein</topology>
    </subcellularLocation>
</comment>
<evidence type="ECO:0000256" key="2">
    <source>
        <dbReference type="ARBA" id="ARBA00010942"/>
    </source>
</evidence>
<proteinExistence type="inferred from homology"/>
<feature type="transmembrane region" description="Helical" evidence="9">
    <location>
        <begin position="534"/>
        <end position="551"/>
    </location>
</feature>
<keyword evidence="5 9" id="KW-0997">Cell inner membrane</keyword>
<protein>
    <recommendedName>
        <fullName evidence="9">Efflux pump membrane transporter</fullName>
    </recommendedName>
</protein>
<dbReference type="Gene3D" id="3.30.70.1430">
    <property type="entry name" value="Multidrug efflux transporter AcrB pore domain"/>
    <property type="match status" value="2"/>
</dbReference>
<feature type="transmembrane region" description="Helical" evidence="9">
    <location>
        <begin position="995"/>
        <end position="1021"/>
    </location>
</feature>
<dbReference type="RefSeq" id="WP_260275782.1">
    <property type="nucleotide sequence ID" value="NZ_JANAVZ010000002.1"/>
</dbReference>
<dbReference type="NCBIfam" id="NF000282">
    <property type="entry name" value="RND_permease_1"/>
    <property type="match status" value="1"/>
</dbReference>
<dbReference type="SUPFAM" id="SSF82866">
    <property type="entry name" value="Multidrug efflux transporter AcrB transmembrane domain"/>
    <property type="match status" value="2"/>
</dbReference>
<accession>A0ABT2K663</accession>
<dbReference type="EMBL" id="JANAVZ010000002">
    <property type="protein sequence ID" value="MCT4331896.1"/>
    <property type="molecule type" value="Genomic_DNA"/>
</dbReference>
<evidence type="ECO:0000256" key="6">
    <source>
        <dbReference type="ARBA" id="ARBA00022692"/>
    </source>
</evidence>
<evidence type="ECO:0000313" key="11">
    <source>
        <dbReference type="Proteomes" id="UP001320702"/>
    </source>
</evidence>
<feature type="transmembrane region" description="Helical" evidence="9">
    <location>
        <begin position="469"/>
        <end position="496"/>
    </location>
</feature>
<evidence type="ECO:0000256" key="5">
    <source>
        <dbReference type="ARBA" id="ARBA00022519"/>
    </source>
</evidence>
<keyword evidence="11" id="KW-1185">Reference proteome</keyword>
<keyword evidence="8 9" id="KW-0472">Membrane</keyword>
<evidence type="ECO:0000313" key="10">
    <source>
        <dbReference type="EMBL" id="MCT4331896.1"/>
    </source>
</evidence>